<dbReference type="AlphaFoldDB" id="A0AAQ1MBZ5"/>
<protein>
    <submittedName>
        <fullName evidence="1">Uncharacterized protein</fullName>
    </submittedName>
</protein>
<evidence type="ECO:0000313" key="2">
    <source>
        <dbReference type="Proteomes" id="UP000184089"/>
    </source>
</evidence>
<dbReference type="EMBL" id="FQVY01000001">
    <property type="protein sequence ID" value="SHF80799.1"/>
    <property type="molecule type" value="Genomic_DNA"/>
</dbReference>
<name>A0AAQ1MBZ5_9FIRM</name>
<proteinExistence type="predicted"/>
<organism evidence="1 2">
    <name type="scientific">Bittarella massiliensis</name>
    <name type="common">ex Durand et al. 2017</name>
    <dbReference type="NCBI Taxonomy" id="1720313"/>
    <lineage>
        <taxon>Bacteria</taxon>
        <taxon>Bacillati</taxon>
        <taxon>Bacillota</taxon>
        <taxon>Clostridia</taxon>
        <taxon>Eubacteriales</taxon>
        <taxon>Oscillospiraceae</taxon>
        <taxon>Bittarella (ex Durand et al. 2017)</taxon>
    </lineage>
</organism>
<accession>A0AAQ1MBZ5</accession>
<gene>
    <name evidence="1" type="ORF">SAMN05444424_0751</name>
</gene>
<comment type="caution">
    <text evidence="1">The sequence shown here is derived from an EMBL/GenBank/DDBJ whole genome shotgun (WGS) entry which is preliminary data.</text>
</comment>
<sequence>MLGNHGLKVSNLFISQIKSGFRVDVGQHYNLSKKEVAVLEAL</sequence>
<dbReference type="Proteomes" id="UP000184089">
    <property type="component" value="Unassembled WGS sequence"/>
</dbReference>
<evidence type="ECO:0000313" key="1">
    <source>
        <dbReference type="EMBL" id="SHF80799.1"/>
    </source>
</evidence>
<reference evidence="2" key="1">
    <citation type="submission" date="2016-11" db="EMBL/GenBank/DDBJ databases">
        <authorList>
            <person name="Jaros S."/>
            <person name="Januszkiewicz K."/>
            <person name="Wedrychowicz H."/>
        </authorList>
    </citation>
    <scope>NUCLEOTIDE SEQUENCE [LARGE SCALE GENOMIC DNA]</scope>
    <source>
        <strain evidence="2">DSM 4029</strain>
    </source>
</reference>